<organism evidence="10">
    <name type="scientific">bioreactor metagenome</name>
    <dbReference type="NCBI Taxonomy" id="1076179"/>
    <lineage>
        <taxon>unclassified sequences</taxon>
        <taxon>metagenomes</taxon>
        <taxon>ecological metagenomes</taxon>
    </lineage>
</organism>
<dbReference type="PROSITE" id="PS50893">
    <property type="entry name" value="ABC_TRANSPORTER_2"/>
    <property type="match status" value="2"/>
</dbReference>
<dbReference type="SUPFAM" id="SSF52540">
    <property type="entry name" value="P-loop containing nucleoside triphosphate hydrolases"/>
    <property type="match status" value="2"/>
</dbReference>
<evidence type="ECO:0000313" key="10">
    <source>
        <dbReference type="EMBL" id="MPL66503.1"/>
    </source>
</evidence>
<dbReference type="Gene3D" id="3.40.50.300">
    <property type="entry name" value="P-loop containing nucleotide triphosphate hydrolases"/>
    <property type="match status" value="2"/>
</dbReference>
<evidence type="ECO:0000256" key="4">
    <source>
        <dbReference type="ARBA" id="ARBA00022737"/>
    </source>
</evidence>
<dbReference type="SMART" id="SM00382">
    <property type="entry name" value="AAA"/>
    <property type="match status" value="2"/>
</dbReference>
<evidence type="ECO:0000256" key="3">
    <source>
        <dbReference type="ARBA" id="ARBA00022475"/>
    </source>
</evidence>
<dbReference type="GO" id="GO:0005524">
    <property type="term" value="F:ATP binding"/>
    <property type="evidence" value="ECO:0007669"/>
    <property type="project" value="UniProtKB-KW"/>
</dbReference>
<keyword evidence="2" id="KW-0813">Transport</keyword>
<dbReference type="EC" id="3.6.3.17" evidence="10"/>
<proteinExistence type="predicted"/>
<keyword evidence="5" id="KW-0547">Nucleotide-binding</keyword>
<feature type="domain" description="ABC transporter" evidence="9">
    <location>
        <begin position="259"/>
        <end position="505"/>
    </location>
</feature>
<dbReference type="InterPro" id="IPR003439">
    <property type="entry name" value="ABC_transporter-like_ATP-bd"/>
</dbReference>
<protein>
    <submittedName>
        <fullName evidence="10">Galactose/methyl galactoside import ATP-binding protein MglA</fullName>
        <ecNumber evidence="10">3.6.3.17</ecNumber>
    </submittedName>
</protein>
<dbReference type="AlphaFoldDB" id="A0A644THV9"/>
<evidence type="ECO:0000256" key="8">
    <source>
        <dbReference type="ARBA" id="ARBA00023136"/>
    </source>
</evidence>
<dbReference type="InterPro" id="IPR017871">
    <property type="entry name" value="ABC_transporter-like_CS"/>
</dbReference>
<keyword evidence="4" id="KW-0677">Repeat</keyword>
<dbReference type="PROSITE" id="PS00211">
    <property type="entry name" value="ABC_TRANSPORTER_1"/>
    <property type="match status" value="2"/>
</dbReference>
<evidence type="ECO:0000256" key="1">
    <source>
        <dbReference type="ARBA" id="ARBA00004202"/>
    </source>
</evidence>
<keyword evidence="3" id="KW-1003">Cell membrane</keyword>
<dbReference type="GO" id="GO:0005886">
    <property type="term" value="C:plasma membrane"/>
    <property type="evidence" value="ECO:0007669"/>
    <property type="project" value="UniProtKB-SubCell"/>
</dbReference>
<dbReference type="PANTHER" id="PTHR43790:SF4">
    <property type="entry name" value="GUANOSINE IMPORT ATP-BINDING PROTEIN NUPO"/>
    <property type="match status" value="1"/>
</dbReference>
<reference evidence="10" key="1">
    <citation type="submission" date="2019-08" db="EMBL/GenBank/DDBJ databases">
        <authorList>
            <person name="Kucharzyk K."/>
            <person name="Murdoch R.W."/>
            <person name="Higgins S."/>
            <person name="Loffler F."/>
        </authorList>
    </citation>
    <scope>NUCLEOTIDE SEQUENCE</scope>
</reference>
<keyword evidence="6 10" id="KW-0067">ATP-binding</keyword>
<evidence type="ECO:0000259" key="9">
    <source>
        <dbReference type="PROSITE" id="PS50893"/>
    </source>
</evidence>
<comment type="caution">
    <text evidence="10">The sequence shown here is derived from an EMBL/GenBank/DDBJ whole genome shotgun (WGS) entry which is preliminary data.</text>
</comment>
<keyword evidence="10" id="KW-0378">Hydrolase</keyword>
<name>A0A644THV9_9ZZZZ</name>
<keyword evidence="7" id="KW-1278">Translocase</keyword>
<gene>
    <name evidence="10" type="primary">mglA_5</name>
    <name evidence="10" type="ORF">SDC9_12181</name>
</gene>
<evidence type="ECO:0000256" key="6">
    <source>
        <dbReference type="ARBA" id="ARBA00022840"/>
    </source>
</evidence>
<dbReference type="EMBL" id="VSSQ01000032">
    <property type="protein sequence ID" value="MPL66503.1"/>
    <property type="molecule type" value="Genomic_DNA"/>
</dbReference>
<dbReference type="Pfam" id="PF00005">
    <property type="entry name" value="ABC_tran"/>
    <property type="match status" value="2"/>
</dbReference>
<comment type="subcellular location">
    <subcellularLocation>
        <location evidence="1">Cell membrane</location>
        <topology evidence="1">Peripheral membrane protein</topology>
    </subcellularLocation>
</comment>
<evidence type="ECO:0000256" key="5">
    <source>
        <dbReference type="ARBA" id="ARBA00022741"/>
    </source>
</evidence>
<evidence type="ECO:0000256" key="7">
    <source>
        <dbReference type="ARBA" id="ARBA00022967"/>
    </source>
</evidence>
<dbReference type="InterPro" id="IPR027417">
    <property type="entry name" value="P-loop_NTPase"/>
</dbReference>
<accession>A0A644THV9</accession>
<keyword evidence="8" id="KW-0472">Membrane</keyword>
<feature type="domain" description="ABC transporter" evidence="9">
    <location>
        <begin position="6"/>
        <end position="242"/>
    </location>
</feature>
<dbReference type="CDD" id="cd03216">
    <property type="entry name" value="ABC_Carb_Monos_I"/>
    <property type="match status" value="1"/>
</dbReference>
<dbReference type="PANTHER" id="PTHR43790">
    <property type="entry name" value="CARBOHYDRATE TRANSPORT ATP-BINDING PROTEIN MG119-RELATED"/>
    <property type="match status" value="1"/>
</dbReference>
<sequence>MPDYAIEMLEITKAFPGVVANDGVTLKVFNNEVHAILGENGAGKSTLMSILFGLYDADSGSIRVRGREVRIRDPNQATELGIGMVHQHFKLVHNYTVTENIILGKEPRTKTGDMDLKSAEKRVAELSARYGLDVDPKAKVETISVGMQQRVEILKILYRNAEILIFDEPTAVLRPQEIDELMQIFKRLKAEGKTIILITHKLREIKEAAERCTILRRGRCVGTVDVQTCSEEEMAEMMVGRSVKFKTDKTPARPGKTVLELKNLYVRKSKGLYAVQNLSLNVRSGEILGIAGVDGNGQSELVAAIAGMLPVEKGSILLSGKDISKLSIHDRIASGIGHVPEDRQRYGIVPDFRLDENLVLKSYASPAFSRNGGILNMAAIADYGRKLIQGYDIRAGQGPATKVGSMSGGNQQKVIIAREIELSPELLLVAQPTRGLDVGAIETIHSRLIAERDKGRAVLLVSFELDEILNLCDRIAAISKGEIVGIVDAEDAKERDIGAMMAGFRSKAAEEREAG</sequence>
<dbReference type="InterPro" id="IPR050107">
    <property type="entry name" value="ABC_carbohydrate_import_ATPase"/>
</dbReference>
<evidence type="ECO:0000256" key="2">
    <source>
        <dbReference type="ARBA" id="ARBA00022448"/>
    </source>
</evidence>
<dbReference type="FunFam" id="3.40.50.300:FF:000127">
    <property type="entry name" value="Ribose import ATP-binding protein RbsA"/>
    <property type="match status" value="1"/>
</dbReference>
<dbReference type="GO" id="GO:0016887">
    <property type="term" value="F:ATP hydrolysis activity"/>
    <property type="evidence" value="ECO:0007669"/>
    <property type="project" value="InterPro"/>
</dbReference>
<dbReference type="CDD" id="cd03215">
    <property type="entry name" value="ABC_Carb_Monos_II"/>
    <property type="match status" value="1"/>
</dbReference>
<dbReference type="InterPro" id="IPR003593">
    <property type="entry name" value="AAA+_ATPase"/>
</dbReference>